<dbReference type="GO" id="GO:0045259">
    <property type="term" value="C:proton-transporting ATP synthase complex"/>
    <property type="evidence" value="ECO:0007669"/>
    <property type="project" value="UniProtKB-KW"/>
</dbReference>
<keyword evidence="7 8" id="KW-0066">ATP synthesis</keyword>
<dbReference type="RefSeq" id="WP_046494911.1">
    <property type="nucleotide sequence ID" value="NZ_CGIH01000004.1"/>
</dbReference>
<keyword evidence="3 8" id="KW-0375">Hydrogen ion transport</keyword>
<dbReference type="InterPro" id="IPR026015">
    <property type="entry name" value="ATP_synth_OSCP/delta_N_sf"/>
</dbReference>
<dbReference type="PROSITE" id="PS00389">
    <property type="entry name" value="ATPASE_DELTA"/>
    <property type="match status" value="1"/>
</dbReference>
<keyword evidence="5 8" id="KW-0472">Membrane</keyword>
<evidence type="ECO:0000313" key="9">
    <source>
        <dbReference type="EMBL" id="CFX03001.1"/>
    </source>
</evidence>
<proteinExistence type="inferred from homology"/>
<evidence type="ECO:0000256" key="4">
    <source>
        <dbReference type="ARBA" id="ARBA00023065"/>
    </source>
</evidence>
<dbReference type="InterPro" id="IPR020781">
    <property type="entry name" value="ATPase_OSCP/d_CS"/>
</dbReference>
<dbReference type="NCBIfam" id="TIGR01145">
    <property type="entry name" value="ATP_synt_delta"/>
    <property type="match status" value="1"/>
</dbReference>
<comment type="function">
    <text evidence="8">This protein is part of the stalk that links CF(0) to CF(1). It either transmits conformational changes from CF(0) to CF(1) or is implicated in proton conduction.</text>
</comment>
<evidence type="ECO:0000256" key="2">
    <source>
        <dbReference type="ARBA" id="ARBA00022448"/>
    </source>
</evidence>
<dbReference type="Pfam" id="PF00213">
    <property type="entry name" value="OSCP"/>
    <property type="match status" value="1"/>
</dbReference>
<dbReference type="STRING" id="690567.259"/>
<dbReference type="Proteomes" id="UP000045545">
    <property type="component" value="Unassembled WGS sequence"/>
</dbReference>
<comment type="function">
    <text evidence="8">F(1)F(0) ATP synthase produces ATP from ADP in the presence of a proton or sodium gradient. F-type ATPases consist of two structural domains, F(1) containing the extramembraneous catalytic core and F(0) containing the membrane proton channel, linked together by a central stalk and a peripheral stalk. During catalysis, ATP synthesis in the catalytic domain of F(1) is coupled via a rotary mechanism of the central stalk subunits to proton translocation.</text>
</comment>
<reference evidence="9 10" key="1">
    <citation type="submission" date="2015-03" db="EMBL/GenBank/DDBJ databases">
        <authorList>
            <person name="Murphy D."/>
        </authorList>
    </citation>
    <scope>NUCLEOTIDE SEQUENCE [LARGE SCALE GENOMIC DNA]</scope>
    <source>
        <strain evidence="9 10">OL-4</strain>
    </source>
</reference>
<dbReference type="InterPro" id="IPR000711">
    <property type="entry name" value="ATPase_OSCP/dsu"/>
</dbReference>
<dbReference type="PANTHER" id="PTHR11910">
    <property type="entry name" value="ATP SYNTHASE DELTA CHAIN"/>
    <property type="match status" value="1"/>
</dbReference>
<dbReference type="AlphaFoldDB" id="A0A0E4G911"/>
<evidence type="ECO:0000256" key="3">
    <source>
        <dbReference type="ARBA" id="ARBA00022781"/>
    </source>
</evidence>
<dbReference type="OrthoDB" id="9802471at2"/>
<accession>A0A0E4G911</accession>
<protein>
    <recommendedName>
        <fullName evidence="8">ATP synthase subunit delta</fullName>
    </recommendedName>
    <alternativeName>
        <fullName evidence="8">ATP synthase F(1) sector subunit delta</fullName>
    </alternativeName>
    <alternativeName>
        <fullName evidence="8">F-type ATPase subunit delta</fullName>
        <shortName evidence="8">F-ATPase subunit delta</shortName>
    </alternativeName>
</protein>
<dbReference type="GO" id="GO:0005886">
    <property type="term" value="C:plasma membrane"/>
    <property type="evidence" value="ECO:0007669"/>
    <property type="project" value="UniProtKB-SubCell"/>
</dbReference>
<evidence type="ECO:0000256" key="7">
    <source>
        <dbReference type="ARBA" id="ARBA00023310"/>
    </source>
</evidence>
<dbReference type="SUPFAM" id="SSF47928">
    <property type="entry name" value="N-terminal domain of the delta subunit of the F1F0-ATP synthase"/>
    <property type="match status" value="1"/>
</dbReference>
<keyword evidence="8" id="KW-1003">Cell membrane</keyword>
<comment type="subcellular location">
    <subcellularLocation>
        <location evidence="8">Cell membrane</location>
        <topology evidence="8">Peripheral membrane protein</topology>
    </subcellularLocation>
    <subcellularLocation>
        <location evidence="1">Membrane</location>
    </subcellularLocation>
</comment>
<dbReference type="HAMAP" id="MF_01416">
    <property type="entry name" value="ATP_synth_delta_bact"/>
    <property type="match status" value="1"/>
</dbReference>
<name>A0A0E4G911_9FIRM</name>
<evidence type="ECO:0000256" key="8">
    <source>
        <dbReference type="HAMAP-Rule" id="MF_01416"/>
    </source>
</evidence>
<evidence type="ECO:0000256" key="1">
    <source>
        <dbReference type="ARBA" id="ARBA00004370"/>
    </source>
</evidence>
<dbReference type="NCBIfam" id="NF004403">
    <property type="entry name" value="PRK05758.2-4"/>
    <property type="match status" value="1"/>
</dbReference>
<dbReference type="PRINTS" id="PR00125">
    <property type="entry name" value="ATPASEDELTA"/>
</dbReference>
<keyword evidence="10" id="KW-1185">Reference proteome</keyword>
<dbReference type="GO" id="GO:0046933">
    <property type="term" value="F:proton-transporting ATP synthase activity, rotational mechanism"/>
    <property type="evidence" value="ECO:0007669"/>
    <property type="project" value="UniProtKB-UniRule"/>
</dbReference>
<keyword evidence="2 8" id="KW-0813">Transport</keyword>
<sequence length="182" mass="20643">MLNKSVARRYAEAFFSIAREADKIDAYQVEMEKVIQTINEVEGMKEYMDHLLVPAKAKKELIQKVFADQLSPMTMNFLLMVIDKRRESYLEYIYNEFADMADESRGIRQAELFAAREISEEDLATLAQSLSSSTGKQVLLKLTVDPALLGGVKIRMGDQIVDGTVAKKLQMLKENLKQAKIS</sequence>
<evidence type="ECO:0000256" key="6">
    <source>
        <dbReference type="ARBA" id="ARBA00023196"/>
    </source>
</evidence>
<evidence type="ECO:0000313" key="10">
    <source>
        <dbReference type="Proteomes" id="UP000045545"/>
    </source>
</evidence>
<dbReference type="Gene3D" id="1.10.520.20">
    <property type="entry name" value="N-terminal domain of the delta subunit of the F1F0-ATP synthase"/>
    <property type="match status" value="1"/>
</dbReference>
<gene>
    <name evidence="8" type="primary">atpH</name>
    <name evidence="9" type="ORF">259</name>
</gene>
<comment type="similarity">
    <text evidence="8">Belongs to the ATPase delta chain family.</text>
</comment>
<keyword evidence="4 8" id="KW-0406">Ion transport</keyword>
<organism evidence="9 10">
    <name type="scientific">Syntrophomonas zehnderi OL-4</name>
    <dbReference type="NCBI Taxonomy" id="690567"/>
    <lineage>
        <taxon>Bacteria</taxon>
        <taxon>Bacillati</taxon>
        <taxon>Bacillota</taxon>
        <taxon>Clostridia</taxon>
        <taxon>Eubacteriales</taxon>
        <taxon>Syntrophomonadaceae</taxon>
        <taxon>Syntrophomonas</taxon>
    </lineage>
</organism>
<dbReference type="EMBL" id="CGIH01000004">
    <property type="protein sequence ID" value="CFX03001.1"/>
    <property type="molecule type" value="Genomic_DNA"/>
</dbReference>
<keyword evidence="6 8" id="KW-0139">CF(1)</keyword>
<evidence type="ECO:0000256" key="5">
    <source>
        <dbReference type="ARBA" id="ARBA00023136"/>
    </source>
</evidence>